<dbReference type="EMBL" id="VFOL01000001">
    <property type="protein sequence ID" value="TQL38640.1"/>
    <property type="molecule type" value="Genomic_DNA"/>
</dbReference>
<evidence type="ECO:0000256" key="1">
    <source>
        <dbReference type="SAM" id="Phobius"/>
    </source>
</evidence>
<proteinExistence type="predicted"/>
<dbReference type="Proteomes" id="UP000677457">
    <property type="component" value="Unassembled WGS sequence"/>
</dbReference>
<keyword evidence="5" id="KW-1185">Reference proteome</keyword>
<feature type="transmembrane region" description="Helical" evidence="1">
    <location>
        <begin position="56"/>
        <end position="73"/>
    </location>
</feature>
<protein>
    <submittedName>
        <fullName evidence="3">Uncharacterized protein</fullName>
    </submittedName>
</protein>
<feature type="transmembrane region" description="Helical" evidence="1">
    <location>
        <begin position="30"/>
        <end position="50"/>
    </location>
</feature>
<evidence type="ECO:0000313" key="2">
    <source>
        <dbReference type="EMBL" id="GIM86669.1"/>
    </source>
</evidence>
<feature type="transmembrane region" description="Helical" evidence="1">
    <location>
        <begin position="94"/>
        <end position="113"/>
    </location>
</feature>
<keyword evidence="1" id="KW-0812">Transmembrane</keyword>
<name>A0A542XS07_SALAC</name>
<reference evidence="3 4" key="1">
    <citation type="submission" date="2019-06" db="EMBL/GenBank/DDBJ databases">
        <title>Sequencing the genomes of 1000 actinobacteria strains.</title>
        <authorList>
            <person name="Klenk H.-P."/>
        </authorList>
    </citation>
    <scope>NUCLEOTIDE SEQUENCE [LARGE SCALE GENOMIC DNA]</scope>
    <source>
        <strain evidence="3 4">DSM 44819</strain>
    </source>
</reference>
<reference evidence="2 5" key="2">
    <citation type="submission" date="2021-03" db="EMBL/GenBank/DDBJ databases">
        <title>Whole genome shotgun sequence of Salinispora arenicola NBRC 105043.</title>
        <authorList>
            <person name="Komaki H."/>
            <person name="Tamura T."/>
        </authorList>
    </citation>
    <scope>NUCLEOTIDE SEQUENCE [LARGE SCALE GENOMIC DNA]</scope>
    <source>
        <strain evidence="2 5">NBRC 105043</strain>
    </source>
</reference>
<gene>
    <name evidence="3" type="ORF">FB564_3843</name>
    <name evidence="2" type="ORF">Sar04_34050</name>
</gene>
<keyword evidence="1" id="KW-0472">Membrane</keyword>
<keyword evidence="1" id="KW-1133">Transmembrane helix</keyword>
<dbReference type="GeneID" id="93773016"/>
<dbReference type="Proteomes" id="UP000315983">
    <property type="component" value="Unassembled WGS sequence"/>
</dbReference>
<organism evidence="3 4">
    <name type="scientific">Salinispora arenicola</name>
    <dbReference type="NCBI Taxonomy" id="168697"/>
    <lineage>
        <taxon>Bacteria</taxon>
        <taxon>Bacillati</taxon>
        <taxon>Actinomycetota</taxon>
        <taxon>Actinomycetes</taxon>
        <taxon>Micromonosporales</taxon>
        <taxon>Micromonosporaceae</taxon>
        <taxon>Salinispora</taxon>
    </lineage>
</organism>
<sequence length="192" mass="19434">MTPSLPLSRGPASRLNDLLIAPGATRMESWLSYLTACVGAGVAAIIGAAAGYSVPIVLVLAVLGFDLFGGAVVNATASASRRFHTGTAAARRQVTFVATHVHLLVLALILPAYPWSTAIALYAGTLAAAVVIATASPTLKRPLAFAAATGLLVVAVTVLPAPTALAWLAPVLVLKLLLGHLLPGPSTTRGTS</sequence>
<accession>A0A542XS07</accession>
<dbReference type="EMBL" id="BOQM01000027">
    <property type="protein sequence ID" value="GIM86669.1"/>
    <property type="molecule type" value="Genomic_DNA"/>
</dbReference>
<dbReference type="RefSeq" id="WP_012182650.1">
    <property type="nucleotide sequence ID" value="NZ_BOQM01000027.1"/>
</dbReference>
<dbReference type="OMA" id="NAAKRWY"/>
<evidence type="ECO:0000313" key="4">
    <source>
        <dbReference type="Proteomes" id="UP000315983"/>
    </source>
</evidence>
<evidence type="ECO:0000313" key="3">
    <source>
        <dbReference type="EMBL" id="TQL38640.1"/>
    </source>
</evidence>
<evidence type="ECO:0000313" key="5">
    <source>
        <dbReference type="Proteomes" id="UP000677457"/>
    </source>
</evidence>
<comment type="caution">
    <text evidence="3">The sequence shown here is derived from an EMBL/GenBank/DDBJ whole genome shotgun (WGS) entry which is preliminary data.</text>
</comment>
<feature type="transmembrane region" description="Helical" evidence="1">
    <location>
        <begin position="119"/>
        <end position="136"/>
    </location>
</feature>
<dbReference type="AlphaFoldDB" id="A0A542XS07"/>